<keyword evidence="2" id="KW-1185">Reference proteome</keyword>
<proteinExistence type="predicted"/>
<evidence type="ECO:0000313" key="1">
    <source>
        <dbReference type="EMBL" id="VDK64652.1"/>
    </source>
</evidence>
<name>A0A3P6RME4_CYLGO</name>
<organism evidence="1 2">
    <name type="scientific">Cylicostephanus goldi</name>
    <name type="common">Nematode worm</name>
    <dbReference type="NCBI Taxonomy" id="71465"/>
    <lineage>
        <taxon>Eukaryota</taxon>
        <taxon>Metazoa</taxon>
        <taxon>Ecdysozoa</taxon>
        <taxon>Nematoda</taxon>
        <taxon>Chromadorea</taxon>
        <taxon>Rhabditida</taxon>
        <taxon>Rhabditina</taxon>
        <taxon>Rhabditomorpha</taxon>
        <taxon>Strongyloidea</taxon>
        <taxon>Strongylidae</taxon>
        <taxon>Cylicostephanus</taxon>
    </lineage>
</organism>
<sequence>MTRTMTMRTKRMSYQYPHIQSTMKLLRSTNKGVPDEMLINVKR</sequence>
<dbReference type="AlphaFoldDB" id="A0A3P6RME4"/>
<reference evidence="1 2" key="1">
    <citation type="submission" date="2018-11" db="EMBL/GenBank/DDBJ databases">
        <authorList>
            <consortium name="Pathogen Informatics"/>
        </authorList>
    </citation>
    <scope>NUCLEOTIDE SEQUENCE [LARGE SCALE GENOMIC DNA]</scope>
</reference>
<protein>
    <submittedName>
        <fullName evidence="1">Uncharacterized protein</fullName>
    </submittedName>
</protein>
<dbReference type="Proteomes" id="UP000271889">
    <property type="component" value="Unassembled WGS sequence"/>
</dbReference>
<gene>
    <name evidence="1" type="ORF">CGOC_LOCUS5899</name>
</gene>
<accession>A0A3P6RME4</accession>
<dbReference type="EMBL" id="UYRV01018412">
    <property type="protein sequence ID" value="VDK64652.1"/>
    <property type="molecule type" value="Genomic_DNA"/>
</dbReference>
<evidence type="ECO:0000313" key="2">
    <source>
        <dbReference type="Proteomes" id="UP000271889"/>
    </source>
</evidence>